<protein>
    <recommendedName>
        <fullName evidence="4">Nucleotidyltransferase family protein</fullName>
    </recommendedName>
</protein>
<dbReference type="EMBL" id="JBHMBW010000104">
    <property type="protein sequence ID" value="MFB9631120.1"/>
    <property type="molecule type" value="Genomic_DNA"/>
</dbReference>
<comment type="caution">
    <text evidence="2">The sequence shown here is derived from an EMBL/GenBank/DDBJ whole genome shotgun (WGS) entry which is preliminary data.</text>
</comment>
<sequence>MGDGEPSLRLTDVTTALDTALTALRAADADLDYRMGGTSAALLQGVHLPAGDIDLLVARREDVDTFAAALSSFPCLYPASWIPESLQYFARYEVNGVKVEISTVEWQVDSDGWECAGPGPWQHYVVVTCGSHRVPVVRLELRLATEVLRDRPDRYEPLLDHMGAHGFDSDLLQTAMKARRLPAERQRMIQDRLAGTPTSGKIYNDATPAPDSLGTAK</sequence>
<dbReference type="Gene3D" id="3.30.460.40">
    <property type="match status" value="1"/>
</dbReference>
<name>A0ABV5SHG3_9ACTN</name>
<evidence type="ECO:0000313" key="2">
    <source>
        <dbReference type="EMBL" id="MFB9631120.1"/>
    </source>
</evidence>
<keyword evidence="3" id="KW-1185">Reference proteome</keyword>
<gene>
    <name evidence="2" type="ORF">ACFFSA_49350</name>
</gene>
<evidence type="ECO:0000313" key="3">
    <source>
        <dbReference type="Proteomes" id="UP001589532"/>
    </source>
</evidence>
<evidence type="ECO:0000256" key="1">
    <source>
        <dbReference type="SAM" id="MobiDB-lite"/>
    </source>
</evidence>
<accession>A0ABV5SHG3</accession>
<dbReference type="InterPro" id="IPR043519">
    <property type="entry name" value="NT_sf"/>
</dbReference>
<proteinExistence type="predicted"/>
<organism evidence="2 3">
    <name type="scientific">Nonomuraea helvata</name>
    <dbReference type="NCBI Taxonomy" id="37484"/>
    <lineage>
        <taxon>Bacteria</taxon>
        <taxon>Bacillati</taxon>
        <taxon>Actinomycetota</taxon>
        <taxon>Actinomycetes</taxon>
        <taxon>Streptosporangiales</taxon>
        <taxon>Streptosporangiaceae</taxon>
        <taxon>Nonomuraea</taxon>
    </lineage>
</organism>
<evidence type="ECO:0008006" key="4">
    <source>
        <dbReference type="Google" id="ProtNLM"/>
    </source>
</evidence>
<dbReference type="Proteomes" id="UP001589532">
    <property type="component" value="Unassembled WGS sequence"/>
</dbReference>
<feature type="region of interest" description="Disordered" evidence="1">
    <location>
        <begin position="193"/>
        <end position="217"/>
    </location>
</feature>
<dbReference type="SUPFAM" id="SSF81301">
    <property type="entry name" value="Nucleotidyltransferase"/>
    <property type="match status" value="1"/>
</dbReference>
<reference evidence="2 3" key="1">
    <citation type="submission" date="2024-09" db="EMBL/GenBank/DDBJ databases">
        <authorList>
            <person name="Sun Q."/>
            <person name="Mori K."/>
        </authorList>
    </citation>
    <scope>NUCLEOTIDE SEQUENCE [LARGE SCALE GENOMIC DNA]</scope>
    <source>
        <strain evidence="2 3">JCM 3143</strain>
    </source>
</reference>
<dbReference type="RefSeq" id="WP_344999509.1">
    <property type="nucleotide sequence ID" value="NZ_BAAAXV010000009.1"/>
</dbReference>